<dbReference type="PANTHER" id="PTHR30255:SF2">
    <property type="entry name" value="SINGLE-STRANDED-DNA-SPECIFIC EXONUCLEASE RECJ"/>
    <property type="match status" value="1"/>
</dbReference>
<dbReference type="Gene3D" id="3.10.310.30">
    <property type="match status" value="1"/>
</dbReference>
<evidence type="ECO:0000259" key="8">
    <source>
        <dbReference type="Pfam" id="PF17768"/>
    </source>
</evidence>
<comment type="caution">
    <text evidence="10">The sequence shown here is derived from an EMBL/GenBank/DDBJ whole genome shotgun (WGS) entry which is preliminary data.</text>
</comment>
<keyword evidence="11" id="KW-1185">Reference proteome</keyword>
<dbReference type="Pfam" id="PF02272">
    <property type="entry name" value="DHHA1"/>
    <property type="match status" value="1"/>
</dbReference>
<dbReference type="InterPro" id="IPR004610">
    <property type="entry name" value="RecJ"/>
</dbReference>
<evidence type="ECO:0000256" key="4">
    <source>
        <dbReference type="ARBA" id="ARBA00022801"/>
    </source>
</evidence>
<dbReference type="Pfam" id="PF17768">
    <property type="entry name" value="RecJ_OB"/>
    <property type="match status" value="1"/>
</dbReference>
<dbReference type="RefSeq" id="WP_188998834.1">
    <property type="nucleotide sequence ID" value="NZ_BMOD01000001.1"/>
</dbReference>
<evidence type="ECO:0000313" key="11">
    <source>
        <dbReference type="Proteomes" id="UP000632222"/>
    </source>
</evidence>
<evidence type="ECO:0000313" key="10">
    <source>
        <dbReference type="EMBL" id="GGJ20375.1"/>
    </source>
</evidence>
<dbReference type="Proteomes" id="UP000632222">
    <property type="component" value="Unassembled WGS sequence"/>
</dbReference>
<evidence type="ECO:0000256" key="3">
    <source>
        <dbReference type="ARBA" id="ARBA00022722"/>
    </source>
</evidence>
<keyword evidence="3" id="KW-0540">Nuclease</keyword>
<evidence type="ECO:0000259" key="9">
    <source>
        <dbReference type="Pfam" id="PF20748"/>
    </source>
</evidence>
<comment type="similarity">
    <text evidence="1">Belongs to the RecJ family.</text>
</comment>
<keyword evidence="4" id="KW-0378">Hydrolase</keyword>
<keyword evidence="5 10" id="KW-0269">Exonuclease</keyword>
<feature type="domain" description="DHHA1" evidence="7">
    <location>
        <begin position="333"/>
        <end position="421"/>
    </location>
</feature>
<reference evidence="11" key="1">
    <citation type="journal article" date="2019" name="Int. J. Syst. Evol. Microbiol.">
        <title>The Global Catalogue of Microorganisms (GCM) 10K type strain sequencing project: providing services to taxonomists for standard genome sequencing and annotation.</title>
        <authorList>
            <consortium name="The Broad Institute Genomics Platform"/>
            <consortium name="The Broad Institute Genome Sequencing Center for Infectious Disease"/>
            <person name="Wu L."/>
            <person name="Ma J."/>
        </authorList>
    </citation>
    <scope>NUCLEOTIDE SEQUENCE [LARGE SCALE GENOMIC DNA]</scope>
    <source>
        <strain evidence="11">JCM 14370</strain>
    </source>
</reference>
<protein>
    <recommendedName>
        <fullName evidence="2">Single-stranded-DNA-specific exonuclease RecJ</fullName>
    </recommendedName>
</protein>
<evidence type="ECO:0000259" key="6">
    <source>
        <dbReference type="Pfam" id="PF01368"/>
    </source>
</evidence>
<dbReference type="PANTHER" id="PTHR30255">
    <property type="entry name" value="SINGLE-STRANDED-DNA-SPECIFIC EXONUCLEASE RECJ"/>
    <property type="match status" value="1"/>
</dbReference>
<dbReference type="Pfam" id="PF01368">
    <property type="entry name" value="DHH"/>
    <property type="match status" value="1"/>
</dbReference>
<dbReference type="InterPro" id="IPR038763">
    <property type="entry name" value="DHH_sf"/>
</dbReference>
<evidence type="ECO:0000259" key="7">
    <source>
        <dbReference type="Pfam" id="PF02272"/>
    </source>
</evidence>
<dbReference type="Pfam" id="PF20748">
    <property type="entry name" value="RecJ_C_Deinoc"/>
    <property type="match status" value="1"/>
</dbReference>
<dbReference type="GO" id="GO:0004527">
    <property type="term" value="F:exonuclease activity"/>
    <property type="evidence" value="ECO:0007669"/>
    <property type="project" value="UniProtKB-KW"/>
</dbReference>
<accession>A0ABQ2CTV2</accession>
<dbReference type="SUPFAM" id="SSF64182">
    <property type="entry name" value="DHH phosphoesterases"/>
    <property type="match status" value="1"/>
</dbReference>
<proteinExistence type="inferred from homology"/>
<feature type="domain" description="RecJ OB" evidence="8">
    <location>
        <begin position="433"/>
        <end position="525"/>
    </location>
</feature>
<evidence type="ECO:0000256" key="5">
    <source>
        <dbReference type="ARBA" id="ARBA00022839"/>
    </source>
</evidence>
<evidence type="ECO:0000256" key="1">
    <source>
        <dbReference type="ARBA" id="ARBA00005915"/>
    </source>
</evidence>
<dbReference type="InterPro" id="IPR003156">
    <property type="entry name" value="DHHA1_dom"/>
</dbReference>
<evidence type="ECO:0000256" key="2">
    <source>
        <dbReference type="ARBA" id="ARBA00019841"/>
    </source>
</evidence>
<dbReference type="InterPro" id="IPR051673">
    <property type="entry name" value="SSDNA_exonuclease_RecJ"/>
</dbReference>
<dbReference type="EMBL" id="BMOD01000001">
    <property type="protein sequence ID" value="GGJ20375.1"/>
    <property type="molecule type" value="Genomic_DNA"/>
</dbReference>
<sequence length="719" mass="79724">MKEAVWTLANPASLAELSALMEDFAISPLMAQVFHSRGLTREHLSPDLGLSPNPALHEAASRIIAAIQHKKRIRIHGDYDADGITASSVLVLGLKALGADVHAFIPHRLNEGYGMHPDKVPEHIDSCDLLVTVDCGVTNLEEVRRVLEAGKEVIVTDHHKPGAEFPDCLVVHPYLTPNYDHDLHNLTGAGVAYHLLWAIHQQLGKPDPVEYTDIATIGTIADVAPLIGENRALVIAGLKQMKNSIHAGIRAALKQNRIEQPSARDVAFILAPRINAAGRLGEAEIALEFLTTYSERRAQELGIYLDTRNKERKEIQDKMFQHALQIVNPEDPAIVVTHQDWHAGIMGIVASKLLETYYKPVFIIAQGKGSVRSTPGISAVDGLNFAKDLLKRYGGHSGAAGFAIYEENIPALQDRLHEFVNRYPVPVRQIKMDTLLPPNAARFSLLEEIQRFEPYGEGIRPPSFWVNGPLEESRQMGKEGKHYSFRAHGIRGKKWDFKGPRQGTPVDIAVALGSNTYQNKTTLEFDADAVRKQHPLDLVQQDRKVRVHRLSARSAFAELKAHPAHFAVYAENEGIPFLQKNCPEVRLLSVEENAPQILLMALPPLQVLQRWLQQAEVTFALGEKNLLSLLNAYQHGNEHLTQHPRAETLEELGVASFMDVPGTNVWASQSYRQEALEAYIKTALAQFFLSLSDAGFSTAVLQLFAAKQTPKQESLLSLS</sequence>
<dbReference type="NCBIfam" id="TIGR00644">
    <property type="entry name" value="recJ"/>
    <property type="match status" value="1"/>
</dbReference>
<dbReference type="InterPro" id="IPR041122">
    <property type="entry name" value="RecJ_OB"/>
</dbReference>
<dbReference type="InterPro" id="IPR048918">
    <property type="entry name" value="RecJ_C_deino"/>
</dbReference>
<feature type="domain" description="DDH" evidence="6">
    <location>
        <begin position="72"/>
        <end position="219"/>
    </location>
</feature>
<feature type="domain" description="Single-stranded-DNA-specific exonuclease RecJ C-terminal" evidence="9">
    <location>
        <begin position="541"/>
        <end position="704"/>
    </location>
</feature>
<gene>
    <name evidence="10" type="ORF">GCM10008938_03240</name>
</gene>
<dbReference type="InterPro" id="IPR001667">
    <property type="entry name" value="DDH_dom"/>
</dbReference>
<organism evidence="10 11">
    <name type="scientific">Deinococcus roseus</name>
    <dbReference type="NCBI Taxonomy" id="392414"/>
    <lineage>
        <taxon>Bacteria</taxon>
        <taxon>Thermotogati</taxon>
        <taxon>Deinococcota</taxon>
        <taxon>Deinococci</taxon>
        <taxon>Deinococcales</taxon>
        <taxon>Deinococcaceae</taxon>
        <taxon>Deinococcus</taxon>
    </lineage>
</organism>
<name>A0ABQ2CTV2_9DEIO</name>
<dbReference type="Gene3D" id="3.90.1640.30">
    <property type="match status" value="1"/>
</dbReference>